<reference evidence="2" key="1">
    <citation type="journal article" date="2019" name="Int. J. Syst. Evol. Microbiol.">
        <title>The Global Catalogue of Microorganisms (GCM) 10K type strain sequencing project: providing services to taxonomists for standard genome sequencing and annotation.</title>
        <authorList>
            <consortium name="The Broad Institute Genomics Platform"/>
            <consortium name="The Broad Institute Genome Sequencing Center for Infectious Disease"/>
            <person name="Wu L."/>
            <person name="Ma J."/>
        </authorList>
    </citation>
    <scope>NUCLEOTIDE SEQUENCE [LARGE SCALE GENOMIC DNA]</scope>
    <source>
        <strain evidence="2">KCTC 12907</strain>
    </source>
</reference>
<sequence>MNGTVYDFYAGGNTAKGYTSLLLSSLPGVERLYVLKGGAGLGKICGLRSIGDRLAAAGHEVWRIACASDPDALDGWIVPALKLGAIDATTPNALVPEASEAAIVEIDLDEACDRRALAARETEIAELDREIAGKFEQAYAGFAEALRVHDDWEKVYIGKMDFRAADELTGEWISRLFGDRQREGTAREAHRFLGAATPQGAVDFVPGLTDGLKRYLLKGRPGSGKSTMLKKLAAAAVERGFDAEIYHCGFDPNSLDMVVVRELGFAIFDSTAPHEYFPDRPSDEIVDMYERCIAPGTDETYAEELAPIKQQYSANMKRSIGLLTEARTLLDRLEQLYVEVADRSALDSAAEQFRQEILGVAAVRGQ</sequence>
<organism evidence="1 2">
    <name type="scientific">Cohnella cellulosilytica</name>
    <dbReference type="NCBI Taxonomy" id="986710"/>
    <lineage>
        <taxon>Bacteria</taxon>
        <taxon>Bacillati</taxon>
        <taxon>Bacillota</taxon>
        <taxon>Bacilli</taxon>
        <taxon>Bacillales</taxon>
        <taxon>Paenibacillaceae</taxon>
        <taxon>Cohnella</taxon>
    </lineage>
</organism>
<keyword evidence="2" id="KW-1185">Reference proteome</keyword>
<accession>A0ABW2FGR4</accession>
<dbReference type="EMBL" id="JBHTAI010000009">
    <property type="protein sequence ID" value="MFC7150055.1"/>
    <property type="molecule type" value="Genomic_DNA"/>
</dbReference>
<dbReference type="InterPro" id="IPR027417">
    <property type="entry name" value="P-loop_NTPase"/>
</dbReference>
<protein>
    <submittedName>
        <fullName evidence="1">PRK06851 family protein</fullName>
    </submittedName>
</protein>
<dbReference type="RefSeq" id="WP_378046202.1">
    <property type="nucleotide sequence ID" value="NZ_JBHMDN010000010.1"/>
</dbReference>
<dbReference type="SUPFAM" id="SSF52540">
    <property type="entry name" value="P-loop containing nucleoside triphosphate hydrolases"/>
    <property type="match status" value="1"/>
</dbReference>
<comment type="caution">
    <text evidence="1">The sequence shown here is derived from an EMBL/GenBank/DDBJ whole genome shotgun (WGS) entry which is preliminary data.</text>
</comment>
<proteinExistence type="predicted"/>
<gene>
    <name evidence="1" type="ORF">ACFQMJ_16130</name>
</gene>
<dbReference type="Proteomes" id="UP001596378">
    <property type="component" value="Unassembled WGS sequence"/>
</dbReference>
<evidence type="ECO:0000313" key="1">
    <source>
        <dbReference type="EMBL" id="MFC7150055.1"/>
    </source>
</evidence>
<name>A0ABW2FGR4_9BACL</name>
<evidence type="ECO:0000313" key="2">
    <source>
        <dbReference type="Proteomes" id="UP001596378"/>
    </source>
</evidence>